<sequence>MTKIMPHHLQFPPPGALNKPEQNGRADFKAALQSAESGIQLSKHAAKRMQERDISISSDTWRTMDQKLSEAEQKGVTDSVVITADAALVVNTASKTVITAVERGESNGSIFSNINGTIIL</sequence>
<evidence type="ECO:0000313" key="2">
    <source>
        <dbReference type="Proteomes" id="UP001595896"/>
    </source>
</evidence>
<dbReference type="NCBIfam" id="TIGR02530">
    <property type="entry name" value="flg_new"/>
    <property type="match status" value="1"/>
</dbReference>
<dbReference type="Pfam" id="PF12611">
    <property type="entry name" value="Flagellar_put"/>
    <property type="match status" value="1"/>
</dbReference>
<keyword evidence="1" id="KW-0969">Cilium</keyword>
<dbReference type="Proteomes" id="UP001595896">
    <property type="component" value="Unassembled WGS sequence"/>
</dbReference>
<organism evidence="1 2">
    <name type="scientific">Bacillus daqingensis</name>
    <dbReference type="NCBI Taxonomy" id="872396"/>
    <lineage>
        <taxon>Bacteria</taxon>
        <taxon>Bacillati</taxon>
        <taxon>Bacillota</taxon>
        <taxon>Bacilli</taxon>
        <taxon>Bacillales</taxon>
        <taxon>Bacillaceae</taxon>
        <taxon>Bacillus</taxon>
    </lineage>
</organism>
<dbReference type="EMBL" id="JBHSGK010000003">
    <property type="protein sequence ID" value="MFC4735609.1"/>
    <property type="molecule type" value="Genomic_DNA"/>
</dbReference>
<name>A0ABV9NUM5_9BACI</name>
<keyword evidence="1" id="KW-0282">Flagellum</keyword>
<comment type="caution">
    <text evidence="1">The sequence shown here is derived from an EMBL/GenBank/DDBJ whole genome shotgun (WGS) entry which is preliminary data.</text>
</comment>
<dbReference type="RefSeq" id="WP_377908235.1">
    <property type="nucleotide sequence ID" value="NZ_JBHSGK010000003.1"/>
</dbReference>
<protein>
    <submittedName>
        <fullName evidence="1">TIGR02530 family flagellar biosynthesis protein</fullName>
    </submittedName>
</protein>
<keyword evidence="1" id="KW-0966">Cell projection</keyword>
<accession>A0ABV9NUM5</accession>
<evidence type="ECO:0000313" key="1">
    <source>
        <dbReference type="EMBL" id="MFC4735609.1"/>
    </source>
</evidence>
<reference evidence="2" key="1">
    <citation type="journal article" date="2019" name="Int. J. Syst. Evol. Microbiol.">
        <title>The Global Catalogue of Microorganisms (GCM) 10K type strain sequencing project: providing services to taxonomists for standard genome sequencing and annotation.</title>
        <authorList>
            <consortium name="The Broad Institute Genomics Platform"/>
            <consortium name="The Broad Institute Genome Sequencing Center for Infectious Disease"/>
            <person name="Wu L."/>
            <person name="Ma J."/>
        </authorList>
    </citation>
    <scope>NUCLEOTIDE SEQUENCE [LARGE SCALE GENOMIC DNA]</scope>
    <source>
        <strain evidence="2">JCM 12165</strain>
    </source>
</reference>
<gene>
    <name evidence="1" type="ORF">ACFO4L_03325</name>
</gene>
<dbReference type="InterPro" id="IPR013367">
    <property type="entry name" value="Flagellar_put"/>
</dbReference>
<proteinExistence type="predicted"/>
<keyword evidence="2" id="KW-1185">Reference proteome</keyword>